<dbReference type="SUPFAM" id="SSF53756">
    <property type="entry name" value="UDP-Glycosyltransferase/glycogen phosphorylase"/>
    <property type="match status" value="1"/>
</dbReference>
<name>A0A7C3J663_UNCW3</name>
<evidence type="ECO:0000313" key="5">
    <source>
        <dbReference type="EMBL" id="HFK23774.1"/>
    </source>
</evidence>
<evidence type="ECO:0000259" key="3">
    <source>
        <dbReference type="Pfam" id="PF03033"/>
    </source>
</evidence>
<organism evidence="5">
    <name type="scientific">candidate division WOR-3 bacterium</name>
    <dbReference type="NCBI Taxonomy" id="2052148"/>
    <lineage>
        <taxon>Bacteria</taxon>
        <taxon>Bacteria division WOR-3</taxon>
    </lineage>
</organism>
<reference evidence="5" key="1">
    <citation type="journal article" date="2020" name="mSystems">
        <title>Genome- and Community-Level Interaction Insights into Carbon Utilization and Element Cycling Functions of Hydrothermarchaeota in Hydrothermal Sediment.</title>
        <authorList>
            <person name="Zhou Z."/>
            <person name="Liu Y."/>
            <person name="Xu W."/>
            <person name="Pan J."/>
            <person name="Luo Z.H."/>
            <person name="Li M."/>
        </authorList>
    </citation>
    <scope>NUCLEOTIDE SEQUENCE [LARGE SCALE GENOMIC DNA]</scope>
    <source>
        <strain evidence="5">SpSt-464</strain>
    </source>
</reference>
<dbReference type="AlphaFoldDB" id="A0A7C3J663"/>
<dbReference type="PANTHER" id="PTHR21015">
    <property type="entry name" value="UDP-N-ACETYLGLUCOSAMINE--N-ACETYLMURAMYL-(PENTAPEPTIDE) PYROPHOSPHORYL-UNDECAPRENOL N-ACETYLGLUCOSAMINE TRANSFERASE 1"/>
    <property type="match status" value="1"/>
</dbReference>
<accession>A0A7C3J663</accession>
<dbReference type="EMBL" id="DSTT01000005">
    <property type="protein sequence ID" value="HFK23774.1"/>
    <property type="molecule type" value="Genomic_DNA"/>
</dbReference>
<dbReference type="GO" id="GO:0005975">
    <property type="term" value="P:carbohydrate metabolic process"/>
    <property type="evidence" value="ECO:0007669"/>
    <property type="project" value="InterPro"/>
</dbReference>
<feature type="domain" description="Glycosyl transferase family 28 C-terminal" evidence="4">
    <location>
        <begin position="182"/>
        <end position="324"/>
    </location>
</feature>
<keyword evidence="1" id="KW-0328">Glycosyltransferase</keyword>
<dbReference type="PANTHER" id="PTHR21015:SF22">
    <property type="entry name" value="GLYCOSYLTRANSFERASE"/>
    <property type="match status" value="1"/>
</dbReference>
<proteinExistence type="predicted"/>
<evidence type="ECO:0000259" key="4">
    <source>
        <dbReference type="Pfam" id="PF04101"/>
    </source>
</evidence>
<dbReference type="InterPro" id="IPR004276">
    <property type="entry name" value="GlycoTrans_28_N"/>
</dbReference>
<dbReference type="Pfam" id="PF03033">
    <property type="entry name" value="Glyco_transf_28"/>
    <property type="match status" value="1"/>
</dbReference>
<feature type="domain" description="Glycosyltransferase family 28 N-terminal" evidence="3">
    <location>
        <begin position="10"/>
        <end position="139"/>
    </location>
</feature>
<evidence type="ECO:0000256" key="2">
    <source>
        <dbReference type="ARBA" id="ARBA00022679"/>
    </source>
</evidence>
<dbReference type="InterPro" id="IPR007235">
    <property type="entry name" value="Glyco_trans_28_C"/>
</dbReference>
<dbReference type="Pfam" id="PF04101">
    <property type="entry name" value="Glyco_tran_28_C"/>
    <property type="match status" value="1"/>
</dbReference>
<sequence>MNYKEDKSNIIICAGGTGGHIIPAITLGKNLTEYNVYYICGNRDIEKKIYNTYKIKPLILDIKSFKPLNFILKFPSLLLYSIKILKILKPKTVILAGNYISFPVGIASIILGKKMLLLEQDAVIGKTNRIFSKYALKIFSGFPLPFKYVDNRKIVHIGHILRENIFEFKDDPSLKLDKNKKTILIFGGSQGAKNVAKKIIDFLYPLKVKFNMILVAGNHYEDFKDYNEINILPFYENMGFLYSVSDIVISRSGAISVAEIKSLNKKAIFIPFENASNSEQIKNLERIGLKKDRFVVIREKELTKEKLISAMEKLLTKENVEEKSEYDLKKQIGMVKEYV</sequence>
<dbReference type="GO" id="GO:1901137">
    <property type="term" value="P:carbohydrate derivative biosynthetic process"/>
    <property type="evidence" value="ECO:0007669"/>
    <property type="project" value="UniProtKB-ARBA"/>
</dbReference>
<dbReference type="CDD" id="cd03785">
    <property type="entry name" value="GT28_MurG"/>
    <property type="match status" value="1"/>
</dbReference>
<dbReference type="Gene3D" id="3.40.50.2000">
    <property type="entry name" value="Glycogen Phosphorylase B"/>
    <property type="match status" value="2"/>
</dbReference>
<dbReference type="GO" id="GO:0016758">
    <property type="term" value="F:hexosyltransferase activity"/>
    <property type="evidence" value="ECO:0007669"/>
    <property type="project" value="InterPro"/>
</dbReference>
<comment type="caution">
    <text evidence="5">The sequence shown here is derived from an EMBL/GenBank/DDBJ whole genome shotgun (WGS) entry which is preliminary data.</text>
</comment>
<protein>
    <submittedName>
        <fullName evidence="5">UDP-N-acetylglucosamine--N-acetylmuramyl-(Pentapeptide) pyrophosphoryl-undecaprenol N-acetylglucosamine transferase</fullName>
    </submittedName>
</protein>
<gene>
    <name evidence="5" type="ORF">ENS15_03890</name>
</gene>
<evidence type="ECO:0000256" key="1">
    <source>
        <dbReference type="ARBA" id="ARBA00022676"/>
    </source>
</evidence>
<keyword evidence="2 5" id="KW-0808">Transferase</keyword>